<gene>
    <name evidence="1" type="ORF">OCOJLMKI_1208</name>
</gene>
<accession>A0ABQ4RTB2</accession>
<evidence type="ECO:0008006" key="3">
    <source>
        <dbReference type="Google" id="ProtNLM"/>
    </source>
</evidence>
<keyword evidence="2" id="KW-1185">Reference proteome</keyword>
<organism evidence="1 2">
    <name type="scientific">Methylobacterium iners</name>
    <dbReference type="NCBI Taxonomy" id="418707"/>
    <lineage>
        <taxon>Bacteria</taxon>
        <taxon>Pseudomonadati</taxon>
        <taxon>Pseudomonadota</taxon>
        <taxon>Alphaproteobacteria</taxon>
        <taxon>Hyphomicrobiales</taxon>
        <taxon>Methylobacteriaceae</taxon>
        <taxon>Methylobacterium</taxon>
    </lineage>
</organism>
<sequence>MDASSRASRAHTRMAGRAALVDGSAVLIDCIVEDLSPTGARVIFSADTLIPGYFELEIGPVGQSHCVRTVWRQANTAGVIFLKAQVNAPGVLSD</sequence>
<reference evidence="1" key="2">
    <citation type="submission" date="2021-08" db="EMBL/GenBank/DDBJ databases">
        <authorList>
            <person name="Tani A."/>
            <person name="Ola A."/>
            <person name="Ogura Y."/>
            <person name="Katsura K."/>
            <person name="Hayashi T."/>
        </authorList>
    </citation>
    <scope>NUCLEOTIDE SEQUENCE</scope>
    <source>
        <strain evidence="1">DSM 19015</strain>
    </source>
</reference>
<comment type="caution">
    <text evidence="1">The sequence shown here is derived from an EMBL/GenBank/DDBJ whole genome shotgun (WGS) entry which is preliminary data.</text>
</comment>
<protein>
    <recommendedName>
        <fullName evidence="3">PilZ domain-containing protein</fullName>
    </recommendedName>
</protein>
<proteinExistence type="predicted"/>
<dbReference type="Proteomes" id="UP001055125">
    <property type="component" value="Unassembled WGS sequence"/>
</dbReference>
<evidence type="ECO:0000313" key="1">
    <source>
        <dbReference type="EMBL" id="GJD94010.1"/>
    </source>
</evidence>
<reference evidence="1" key="1">
    <citation type="journal article" date="2021" name="Front. Microbiol.">
        <title>Comprehensive Comparative Genomics and Phenotyping of Methylobacterium Species.</title>
        <authorList>
            <person name="Alessa O."/>
            <person name="Ogura Y."/>
            <person name="Fujitani Y."/>
            <person name="Takami H."/>
            <person name="Hayashi T."/>
            <person name="Sahin N."/>
            <person name="Tani A."/>
        </authorList>
    </citation>
    <scope>NUCLEOTIDE SEQUENCE</scope>
    <source>
        <strain evidence="1">DSM 19015</strain>
    </source>
</reference>
<name>A0ABQ4RTB2_9HYPH</name>
<evidence type="ECO:0000313" key="2">
    <source>
        <dbReference type="Proteomes" id="UP001055125"/>
    </source>
</evidence>
<dbReference type="EMBL" id="BPQP01000018">
    <property type="protein sequence ID" value="GJD94010.1"/>
    <property type="molecule type" value="Genomic_DNA"/>
</dbReference>